<evidence type="ECO:0000313" key="2">
    <source>
        <dbReference type="EMBL" id="NEE19993.1"/>
    </source>
</evidence>
<gene>
    <name evidence="2" type="ORF">G3M58_77730</name>
</gene>
<sequence>LNAPQRARVLAASTGEERPLPDAPLPRLLAERYAAGPSVPALIDAGNSLLYEEFDRRVGRLAALLRDRGVGPETRVAVALPRSAELVVALHAVQRAGGAYVPVDPDHPADRVAHMLTDADPRL</sequence>
<evidence type="ECO:0000259" key="1">
    <source>
        <dbReference type="Pfam" id="PF00501"/>
    </source>
</evidence>
<dbReference type="PANTHER" id="PTHR45527">
    <property type="entry name" value="NONRIBOSOMAL PEPTIDE SYNTHETASE"/>
    <property type="match status" value="1"/>
</dbReference>
<organism evidence="2">
    <name type="scientific">Streptomyces sp. SID7499</name>
    <dbReference type="NCBI Taxonomy" id="2706086"/>
    <lineage>
        <taxon>Bacteria</taxon>
        <taxon>Bacillati</taxon>
        <taxon>Actinomycetota</taxon>
        <taxon>Actinomycetes</taxon>
        <taxon>Kitasatosporales</taxon>
        <taxon>Streptomycetaceae</taxon>
        <taxon>Streptomyces</taxon>
    </lineage>
</organism>
<dbReference type="AlphaFoldDB" id="A0A6G3XQN0"/>
<comment type="caution">
    <text evidence="2">The sequence shown here is derived from an EMBL/GenBank/DDBJ whole genome shotgun (WGS) entry which is preliminary data.</text>
</comment>
<protein>
    <submittedName>
        <fullName evidence="2">Amino acid adenylation domain-containing protein</fullName>
    </submittedName>
</protein>
<name>A0A6G3XQN0_9ACTN</name>
<dbReference type="PANTHER" id="PTHR45527:SF1">
    <property type="entry name" value="FATTY ACID SYNTHASE"/>
    <property type="match status" value="1"/>
</dbReference>
<feature type="non-terminal residue" evidence="2">
    <location>
        <position position="123"/>
    </location>
</feature>
<dbReference type="SUPFAM" id="SSF56801">
    <property type="entry name" value="Acetyl-CoA synthetase-like"/>
    <property type="match status" value="1"/>
</dbReference>
<dbReference type="GO" id="GO:0043041">
    <property type="term" value="P:amino acid activation for nonribosomal peptide biosynthetic process"/>
    <property type="evidence" value="ECO:0007669"/>
    <property type="project" value="TreeGrafter"/>
</dbReference>
<dbReference type="GO" id="GO:0044550">
    <property type="term" value="P:secondary metabolite biosynthetic process"/>
    <property type="evidence" value="ECO:0007669"/>
    <property type="project" value="TreeGrafter"/>
</dbReference>
<dbReference type="EMBL" id="JAAGMN010008309">
    <property type="protein sequence ID" value="NEE19993.1"/>
    <property type="molecule type" value="Genomic_DNA"/>
</dbReference>
<dbReference type="Gene3D" id="3.40.50.12780">
    <property type="entry name" value="N-terminal domain of ligase-like"/>
    <property type="match status" value="1"/>
</dbReference>
<reference evidence="2" key="1">
    <citation type="submission" date="2020-01" db="EMBL/GenBank/DDBJ databases">
        <title>Insect and environment-associated Actinomycetes.</title>
        <authorList>
            <person name="Currrie C."/>
            <person name="Chevrette M."/>
            <person name="Carlson C."/>
            <person name="Stubbendieck R."/>
            <person name="Wendt-Pienkowski E."/>
        </authorList>
    </citation>
    <scope>NUCLEOTIDE SEQUENCE</scope>
    <source>
        <strain evidence="2">SID7499</strain>
    </source>
</reference>
<dbReference type="GO" id="GO:0031177">
    <property type="term" value="F:phosphopantetheine binding"/>
    <property type="evidence" value="ECO:0007669"/>
    <property type="project" value="TreeGrafter"/>
</dbReference>
<feature type="non-terminal residue" evidence="2">
    <location>
        <position position="1"/>
    </location>
</feature>
<dbReference type="Pfam" id="PF00501">
    <property type="entry name" value="AMP-binding"/>
    <property type="match status" value="1"/>
</dbReference>
<feature type="domain" description="AMP-dependent synthetase/ligase" evidence="1">
    <location>
        <begin position="32"/>
        <end position="122"/>
    </location>
</feature>
<dbReference type="InterPro" id="IPR000873">
    <property type="entry name" value="AMP-dep_synth/lig_dom"/>
</dbReference>
<dbReference type="InterPro" id="IPR042099">
    <property type="entry name" value="ANL_N_sf"/>
</dbReference>
<dbReference type="GO" id="GO:0005829">
    <property type="term" value="C:cytosol"/>
    <property type="evidence" value="ECO:0007669"/>
    <property type="project" value="TreeGrafter"/>
</dbReference>
<proteinExistence type="predicted"/>
<accession>A0A6G3XQN0</accession>